<gene>
    <name evidence="4" type="ORF">QS713_07740</name>
</gene>
<evidence type="ECO:0000313" key="5">
    <source>
        <dbReference type="Proteomes" id="UP001247542"/>
    </source>
</evidence>
<name>A0ABU3IC46_9ACTO</name>
<dbReference type="InterPro" id="IPR050194">
    <property type="entry name" value="Glycosyltransferase_grp1"/>
</dbReference>
<evidence type="ECO:0000259" key="3">
    <source>
        <dbReference type="Pfam" id="PF13439"/>
    </source>
</evidence>
<keyword evidence="2 4" id="KW-0808">Transferase</keyword>
<dbReference type="GO" id="GO:0016757">
    <property type="term" value="F:glycosyltransferase activity"/>
    <property type="evidence" value="ECO:0007669"/>
    <property type="project" value="UniProtKB-KW"/>
</dbReference>
<protein>
    <submittedName>
        <fullName evidence="4">Glycosyltransferase family 4 protein</fullName>
        <ecNumber evidence="4">2.4.-.-</ecNumber>
    </submittedName>
</protein>
<organism evidence="4 5">
    <name type="scientific">Gleimia hominis</name>
    <dbReference type="NCBI Taxonomy" id="595468"/>
    <lineage>
        <taxon>Bacteria</taxon>
        <taxon>Bacillati</taxon>
        <taxon>Actinomycetota</taxon>
        <taxon>Actinomycetes</taxon>
        <taxon>Actinomycetales</taxon>
        <taxon>Actinomycetaceae</taxon>
        <taxon>Gleimia</taxon>
    </lineage>
</organism>
<dbReference type="EMBL" id="JASXSX010000003">
    <property type="protein sequence ID" value="MDT3767949.1"/>
    <property type="molecule type" value="Genomic_DNA"/>
</dbReference>
<keyword evidence="1 4" id="KW-0328">Glycosyltransferase</keyword>
<feature type="domain" description="Glycosyltransferase subfamily 4-like N-terminal" evidence="3">
    <location>
        <begin position="14"/>
        <end position="171"/>
    </location>
</feature>
<dbReference type="Gene3D" id="3.40.50.2000">
    <property type="entry name" value="Glycogen Phosphorylase B"/>
    <property type="match status" value="2"/>
</dbReference>
<keyword evidence="5" id="KW-1185">Reference proteome</keyword>
<dbReference type="PANTHER" id="PTHR45947:SF3">
    <property type="entry name" value="SULFOQUINOVOSYL TRANSFERASE SQD2"/>
    <property type="match status" value="1"/>
</dbReference>
<proteinExistence type="predicted"/>
<dbReference type="InterPro" id="IPR028098">
    <property type="entry name" value="Glyco_trans_4-like_N"/>
</dbReference>
<sequence>MRIALVSDCYPPRMGGIESQVSGLAHALQRIGHDVTVITATASPRPDTGGPKVVRLALRLPGQVPVNPFAGPTLRRMLPLYDVVHIHMGVVSPFARMAAKICAELKLPTVLTWHCLLTDSRTWYGWVHPLAQWAATPMSLTAVSHAAAQAVQACSRSPLNVKVLPNLIDTDPWERARQNRIHARAQQTRRKLRTLEKTPECSRNYAGPQPLRLVTATRLAGRKRVVPFGKTILRMQRAGIAVRWDVYGVGPDAAALKKLARQGAPIRLHGRANATTLAHAYERADAFVSPVVHEAFGIAAIEARACGLPVLARSNNGIADFITSGVNGALVDSDEQLEAAIARLVRAPQTLCKLQEAALEPVDYTWKTGMWRYVQAYENARVDGTPNRI</sequence>
<dbReference type="EC" id="2.4.-.-" evidence="4"/>
<evidence type="ECO:0000256" key="1">
    <source>
        <dbReference type="ARBA" id="ARBA00022676"/>
    </source>
</evidence>
<dbReference type="PANTHER" id="PTHR45947">
    <property type="entry name" value="SULFOQUINOVOSYL TRANSFERASE SQD2"/>
    <property type="match status" value="1"/>
</dbReference>
<evidence type="ECO:0000313" key="4">
    <source>
        <dbReference type="EMBL" id="MDT3767949.1"/>
    </source>
</evidence>
<dbReference type="SUPFAM" id="SSF53756">
    <property type="entry name" value="UDP-Glycosyltransferase/glycogen phosphorylase"/>
    <property type="match status" value="1"/>
</dbReference>
<dbReference type="Proteomes" id="UP001247542">
    <property type="component" value="Unassembled WGS sequence"/>
</dbReference>
<dbReference type="Pfam" id="PF13692">
    <property type="entry name" value="Glyco_trans_1_4"/>
    <property type="match status" value="1"/>
</dbReference>
<dbReference type="Pfam" id="PF13439">
    <property type="entry name" value="Glyco_transf_4"/>
    <property type="match status" value="1"/>
</dbReference>
<evidence type="ECO:0000256" key="2">
    <source>
        <dbReference type="ARBA" id="ARBA00022679"/>
    </source>
</evidence>
<reference evidence="4 5" key="1">
    <citation type="submission" date="2023-06" db="EMBL/GenBank/DDBJ databases">
        <title>Draft genome sequence of Gleimia hominis type strain CCUG 57540T.</title>
        <authorList>
            <person name="Salva-Serra F."/>
            <person name="Cardew S."/>
            <person name="Jensie Markopoulos S."/>
            <person name="Ohlen M."/>
            <person name="Inganas E."/>
            <person name="Svensson-Stadler L."/>
            <person name="Moore E.R.B."/>
        </authorList>
    </citation>
    <scope>NUCLEOTIDE SEQUENCE [LARGE SCALE GENOMIC DNA]</scope>
    <source>
        <strain evidence="4 5">CCUG 57540</strain>
    </source>
</reference>
<dbReference type="RefSeq" id="WP_313274170.1">
    <property type="nucleotide sequence ID" value="NZ_JASXSX010000003.1"/>
</dbReference>
<accession>A0ABU3IC46</accession>
<comment type="caution">
    <text evidence="4">The sequence shown here is derived from an EMBL/GenBank/DDBJ whole genome shotgun (WGS) entry which is preliminary data.</text>
</comment>
<dbReference type="CDD" id="cd03801">
    <property type="entry name" value="GT4_PimA-like"/>
    <property type="match status" value="1"/>
</dbReference>